<keyword evidence="3" id="KW-0858">Xylan degradation</keyword>
<evidence type="ECO:0000256" key="3">
    <source>
        <dbReference type="ARBA" id="ARBA00022651"/>
    </source>
</evidence>
<evidence type="ECO:0000256" key="5">
    <source>
        <dbReference type="ARBA" id="ARBA00022801"/>
    </source>
</evidence>
<dbReference type="PANTHER" id="PTHR38050:SF2">
    <property type="entry name" value="FERULOYL ESTERASE C-RELATED"/>
    <property type="match status" value="1"/>
</dbReference>
<evidence type="ECO:0000256" key="4">
    <source>
        <dbReference type="ARBA" id="ARBA00022729"/>
    </source>
</evidence>
<keyword evidence="6" id="KW-0119">Carbohydrate metabolism</keyword>
<dbReference type="GO" id="GO:0005576">
    <property type="term" value="C:extracellular region"/>
    <property type="evidence" value="ECO:0007669"/>
    <property type="project" value="UniProtKB-SubCell"/>
</dbReference>
<protein>
    <submittedName>
        <fullName evidence="9">Unannotated protein</fullName>
    </submittedName>
</protein>
<dbReference type="EMBL" id="CAEZWY010000060">
    <property type="protein sequence ID" value="CAB4672345.1"/>
    <property type="molecule type" value="Genomic_DNA"/>
</dbReference>
<proteinExistence type="predicted"/>
<evidence type="ECO:0000256" key="6">
    <source>
        <dbReference type="ARBA" id="ARBA00023277"/>
    </source>
</evidence>
<name>A0A6J6MI11_9ZZZZ</name>
<feature type="domain" description="Peptidase S9 prolyl oligopeptidase catalytic" evidence="8">
    <location>
        <begin position="105"/>
        <end position="177"/>
    </location>
</feature>
<dbReference type="PANTHER" id="PTHR38050">
    <property type="match status" value="1"/>
</dbReference>
<evidence type="ECO:0000256" key="2">
    <source>
        <dbReference type="ARBA" id="ARBA00022525"/>
    </source>
</evidence>
<evidence type="ECO:0000256" key="7">
    <source>
        <dbReference type="ARBA" id="ARBA00023326"/>
    </source>
</evidence>
<gene>
    <name evidence="9" type="ORF">UFOPK2312_00637</name>
</gene>
<dbReference type="AlphaFoldDB" id="A0A6J6MI11"/>
<organism evidence="9">
    <name type="scientific">freshwater metagenome</name>
    <dbReference type="NCBI Taxonomy" id="449393"/>
    <lineage>
        <taxon>unclassified sequences</taxon>
        <taxon>metagenomes</taxon>
        <taxon>ecological metagenomes</taxon>
    </lineage>
</organism>
<dbReference type="InterPro" id="IPR043595">
    <property type="entry name" value="FaeB/C/D"/>
</dbReference>
<dbReference type="GO" id="GO:0008236">
    <property type="term" value="F:serine-type peptidase activity"/>
    <property type="evidence" value="ECO:0007669"/>
    <property type="project" value="InterPro"/>
</dbReference>
<dbReference type="Pfam" id="PF00326">
    <property type="entry name" value="Peptidase_S9"/>
    <property type="match status" value="1"/>
</dbReference>
<keyword evidence="7" id="KW-0624">Polysaccharide degradation</keyword>
<accession>A0A6J6MI11</accession>
<reference evidence="9" key="1">
    <citation type="submission" date="2020-05" db="EMBL/GenBank/DDBJ databases">
        <authorList>
            <person name="Chiriac C."/>
            <person name="Salcher M."/>
            <person name="Ghai R."/>
            <person name="Kavagutti S V."/>
        </authorList>
    </citation>
    <scope>NUCLEOTIDE SEQUENCE</scope>
</reference>
<keyword evidence="2" id="KW-0964">Secreted</keyword>
<dbReference type="Gene3D" id="3.40.50.1820">
    <property type="entry name" value="alpha/beta hydrolase"/>
    <property type="match status" value="1"/>
</dbReference>
<keyword evidence="5" id="KW-0378">Hydrolase</keyword>
<dbReference type="GO" id="GO:0045493">
    <property type="term" value="P:xylan catabolic process"/>
    <property type="evidence" value="ECO:0007669"/>
    <property type="project" value="UniProtKB-KW"/>
</dbReference>
<evidence type="ECO:0000259" key="8">
    <source>
        <dbReference type="Pfam" id="PF00326"/>
    </source>
</evidence>
<evidence type="ECO:0000313" key="9">
    <source>
        <dbReference type="EMBL" id="CAB4672345.1"/>
    </source>
</evidence>
<dbReference type="InterPro" id="IPR001375">
    <property type="entry name" value="Peptidase_S9_cat"/>
</dbReference>
<dbReference type="SUPFAM" id="SSF53474">
    <property type="entry name" value="alpha/beta-Hydrolases"/>
    <property type="match status" value="1"/>
</dbReference>
<sequence>MNRKLITIISILLLTVVQTSQSSAGIISTIKDRPFNLFVPTTYKTGTAAPLIIALHGYSSSPEVTESRWGLDAVAEKNGVLVAYPGGTTDLAGNRFWNATPACCDLGKSNINDEAFIISVIDEISKIYQVDQKRIYLLGHSNGGFMSYRMACKRSDRFAAIVSVAGAMYVNSTDCVPNSKVSILQIHGTSDATILFDGGTLGGNPFPSAKDSLSKWAKIDGCTSKLTLTKSKLDLDRSISGSESTVSKYSGCKSGTSVELWTINNGLHVPKPSITFAYEVMKFLLSKSKNPGSM</sequence>
<dbReference type="GO" id="GO:0030600">
    <property type="term" value="F:feruloyl esterase activity"/>
    <property type="evidence" value="ECO:0007669"/>
    <property type="project" value="InterPro"/>
</dbReference>
<dbReference type="InterPro" id="IPR029058">
    <property type="entry name" value="AB_hydrolase_fold"/>
</dbReference>
<dbReference type="GO" id="GO:0006508">
    <property type="term" value="P:proteolysis"/>
    <property type="evidence" value="ECO:0007669"/>
    <property type="project" value="InterPro"/>
</dbReference>
<comment type="subcellular location">
    <subcellularLocation>
        <location evidence="1">Secreted</location>
    </subcellularLocation>
</comment>
<evidence type="ECO:0000256" key="1">
    <source>
        <dbReference type="ARBA" id="ARBA00004613"/>
    </source>
</evidence>
<keyword evidence="4" id="KW-0732">Signal</keyword>